<evidence type="ECO:0000313" key="2">
    <source>
        <dbReference type="Proteomes" id="UP001209878"/>
    </source>
</evidence>
<proteinExistence type="predicted"/>
<gene>
    <name evidence="1" type="ORF">NP493_60g00034</name>
</gene>
<sequence>MHHQYFADLPPEIHQLSHERSIFAIAGVRLAPEMDQLLRTHIRTNPRKTRV</sequence>
<organism evidence="1 2">
    <name type="scientific">Ridgeia piscesae</name>
    <name type="common">Tubeworm</name>
    <dbReference type="NCBI Taxonomy" id="27915"/>
    <lineage>
        <taxon>Eukaryota</taxon>
        <taxon>Metazoa</taxon>
        <taxon>Spiralia</taxon>
        <taxon>Lophotrochozoa</taxon>
        <taxon>Annelida</taxon>
        <taxon>Polychaeta</taxon>
        <taxon>Sedentaria</taxon>
        <taxon>Canalipalpata</taxon>
        <taxon>Sabellida</taxon>
        <taxon>Siboglinidae</taxon>
        <taxon>Ridgeia</taxon>
    </lineage>
</organism>
<accession>A0AAD9PA65</accession>
<dbReference type="Proteomes" id="UP001209878">
    <property type="component" value="Unassembled WGS sequence"/>
</dbReference>
<comment type="caution">
    <text evidence="1">The sequence shown here is derived from an EMBL/GenBank/DDBJ whole genome shotgun (WGS) entry which is preliminary data.</text>
</comment>
<dbReference type="EMBL" id="JAODUO010000061">
    <property type="protein sequence ID" value="KAK2191043.1"/>
    <property type="molecule type" value="Genomic_DNA"/>
</dbReference>
<evidence type="ECO:0000313" key="1">
    <source>
        <dbReference type="EMBL" id="KAK2191043.1"/>
    </source>
</evidence>
<reference evidence="1" key="1">
    <citation type="journal article" date="2023" name="Mol. Biol. Evol.">
        <title>Third-Generation Sequencing Reveals the Adaptive Role of the Epigenome in Three Deep-Sea Polychaetes.</title>
        <authorList>
            <person name="Perez M."/>
            <person name="Aroh O."/>
            <person name="Sun Y."/>
            <person name="Lan Y."/>
            <person name="Juniper S.K."/>
            <person name="Young C.R."/>
            <person name="Angers B."/>
            <person name="Qian P.Y."/>
        </authorList>
    </citation>
    <scope>NUCLEOTIDE SEQUENCE</scope>
    <source>
        <strain evidence="1">R07B-5</strain>
    </source>
</reference>
<keyword evidence="2" id="KW-1185">Reference proteome</keyword>
<dbReference type="AlphaFoldDB" id="A0AAD9PA65"/>
<protein>
    <submittedName>
        <fullName evidence="1">Uncharacterized protein</fullName>
    </submittedName>
</protein>
<name>A0AAD9PA65_RIDPI</name>